<keyword evidence="7" id="KW-0460">Magnesium</keyword>
<evidence type="ECO:0000256" key="7">
    <source>
        <dbReference type="ARBA" id="ARBA00022842"/>
    </source>
</evidence>
<keyword evidence="12" id="KW-1185">Reference proteome</keyword>
<dbReference type="InterPro" id="IPR051547">
    <property type="entry name" value="TDP2-like"/>
</dbReference>
<dbReference type="EMBL" id="JAECZO010000031">
    <property type="protein sequence ID" value="KAK7194095.1"/>
    <property type="molecule type" value="Genomic_DNA"/>
</dbReference>
<dbReference type="GO" id="GO:0005737">
    <property type="term" value="C:cytoplasm"/>
    <property type="evidence" value="ECO:0007669"/>
    <property type="project" value="TreeGrafter"/>
</dbReference>
<evidence type="ECO:0000256" key="4">
    <source>
        <dbReference type="ARBA" id="ARBA00022723"/>
    </source>
</evidence>
<evidence type="ECO:0000256" key="9">
    <source>
        <dbReference type="ARBA" id="ARBA00023242"/>
    </source>
</evidence>
<reference evidence="11 12" key="1">
    <citation type="journal article" date="2021" name="MBio">
        <title>A New Model Trypanosomatid, Novymonas esmeraldas: Genomic Perception of Its 'Candidatus Pandoraea novymonadis' Endosymbiont.</title>
        <authorList>
            <person name="Zakharova A."/>
            <person name="Saura A."/>
            <person name="Butenko A."/>
            <person name="Podesvova L."/>
            <person name="Warmusova S."/>
            <person name="Kostygov A.Y."/>
            <person name="Nenarokova A."/>
            <person name="Lukes J."/>
            <person name="Opperdoes F.R."/>
            <person name="Yurchenko V."/>
        </authorList>
    </citation>
    <scope>NUCLEOTIDE SEQUENCE [LARGE SCALE GENOMIC DNA]</scope>
    <source>
        <strain evidence="11 12">E262AT.01</strain>
    </source>
</reference>
<name>A0AAW0EIY0_9TRYP</name>
<feature type="compositionally biased region" description="Low complexity" evidence="10">
    <location>
        <begin position="301"/>
        <end position="314"/>
    </location>
</feature>
<dbReference type="GO" id="GO:0006302">
    <property type="term" value="P:double-strand break repair"/>
    <property type="evidence" value="ECO:0007669"/>
    <property type="project" value="TreeGrafter"/>
</dbReference>
<accession>A0AAW0EIY0</accession>
<feature type="compositionally biased region" description="Low complexity" evidence="10">
    <location>
        <begin position="215"/>
        <end position="233"/>
    </location>
</feature>
<keyword evidence="5" id="KW-0227">DNA damage</keyword>
<dbReference type="GO" id="GO:0004518">
    <property type="term" value="F:nuclease activity"/>
    <property type="evidence" value="ECO:0007669"/>
    <property type="project" value="UniProtKB-KW"/>
</dbReference>
<sequence length="616" mass="64154">MAGQQQRHGALLTRIARGQTHRSMARVLASCWAVPASPLSTSLACPLVMARRGVTATAKAPSPPSPPPPLSILSWAVDGSGHTHHRCQRRLSIAERIPLVCETIRAAAPDVVALQDSTAALAAALAAPLPHSSHGASDAAAPALHIHCMELARELHAAPSAPLLPCRYRLLGRARNGRCGEVQVFVKDGSAWEARLLPSMGAGLTVELHTRALPTAAPTPASSSSADVDASAVGPDTSGGAHDTASTGTPLARSAAETRCHRCVLTSLDLSYRGKSLGTNGEGLLAGAAVSADGSPFTLQAPPRSSSTSPAAAKRPSRPPGQLDAHRALALDWVRHHVRPDIVVGNLFAGAREHVPGFEDAWVRAGSPAGQERTTNTCARHRVDQVTNYFYFLPDLRTSPAAADAPAVAAADAPAGTPIPLTAVRDPSAGASWVCAAPEGRDDRAAVKSAVHGVVGAVAGGVSAHGADGMPEVAGRFQRCLLRGWVRRGLPSRSHHQSAHPLLRQYRSCRVVVLRPMVEVDLSASEQAWHTRYITAQYSARGRTVSATGGSRSTAAATDDATAAGEARSTDTEDPAEARDTASVAASASSAPWQARVRSRVRCSISDQYPLLTLLA</sequence>
<evidence type="ECO:0008006" key="13">
    <source>
        <dbReference type="Google" id="ProtNLM"/>
    </source>
</evidence>
<evidence type="ECO:0000256" key="1">
    <source>
        <dbReference type="ARBA" id="ARBA00001946"/>
    </source>
</evidence>
<evidence type="ECO:0000256" key="8">
    <source>
        <dbReference type="ARBA" id="ARBA00023204"/>
    </source>
</evidence>
<comment type="cofactor">
    <cofactor evidence="1">
        <name>Mg(2+)</name>
        <dbReference type="ChEBI" id="CHEBI:18420"/>
    </cofactor>
</comment>
<keyword evidence="9" id="KW-0539">Nucleus</keyword>
<keyword evidence="4" id="KW-0479">Metal-binding</keyword>
<dbReference type="PANTHER" id="PTHR15822">
    <property type="entry name" value="TRAF AND TNF RECEPTOR-ASSOCIATED PROTEIN"/>
    <property type="match status" value="1"/>
</dbReference>
<feature type="compositionally biased region" description="Basic and acidic residues" evidence="10">
    <location>
        <begin position="568"/>
        <end position="580"/>
    </location>
</feature>
<comment type="caution">
    <text evidence="11">The sequence shown here is derived from an EMBL/GenBank/DDBJ whole genome shotgun (WGS) entry which is preliminary data.</text>
</comment>
<feature type="region of interest" description="Disordered" evidence="10">
    <location>
        <begin position="215"/>
        <end position="253"/>
    </location>
</feature>
<feature type="compositionally biased region" description="Low complexity" evidence="10">
    <location>
        <begin position="544"/>
        <end position="564"/>
    </location>
</feature>
<feature type="region of interest" description="Disordered" evidence="10">
    <location>
        <begin position="295"/>
        <end position="323"/>
    </location>
</feature>
<proteinExistence type="predicted"/>
<evidence type="ECO:0000313" key="11">
    <source>
        <dbReference type="EMBL" id="KAK7194095.1"/>
    </source>
</evidence>
<dbReference type="PANTHER" id="PTHR15822:SF4">
    <property type="entry name" value="TYROSYL-DNA PHOSPHODIESTERASE 2"/>
    <property type="match status" value="1"/>
</dbReference>
<evidence type="ECO:0000256" key="6">
    <source>
        <dbReference type="ARBA" id="ARBA00022801"/>
    </source>
</evidence>
<evidence type="ECO:0000256" key="3">
    <source>
        <dbReference type="ARBA" id="ARBA00022722"/>
    </source>
</evidence>
<evidence type="ECO:0000256" key="5">
    <source>
        <dbReference type="ARBA" id="ARBA00022763"/>
    </source>
</evidence>
<evidence type="ECO:0000256" key="10">
    <source>
        <dbReference type="SAM" id="MobiDB-lite"/>
    </source>
</evidence>
<dbReference type="Proteomes" id="UP001430356">
    <property type="component" value="Unassembled WGS sequence"/>
</dbReference>
<dbReference type="GO" id="GO:0070260">
    <property type="term" value="F:5'-tyrosyl-DNA phosphodiesterase activity"/>
    <property type="evidence" value="ECO:0007669"/>
    <property type="project" value="TreeGrafter"/>
</dbReference>
<keyword evidence="6" id="KW-0378">Hydrolase</keyword>
<dbReference type="AlphaFoldDB" id="A0AAW0EIY0"/>
<keyword evidence="3" id="KW-0540">Nuclease</keyword>
<organism evidence="11 12">
    <name type="scientific">Novymonas esmeraldas</name>
    <dbReference type="NCBI Taxonomy" id="1808958"/>
    <lineage>
        <taxon>Eukaryota</taxon>
        <taxon>Discoba</taxon>
        <taxon>Euglenozoa</taxon>
        <taxon>Kinetoplastea</taxon>
        <taxon>Metakinetoplastina</taxon>
        <taxon>Trypanosomatida</taxon>
        <taxon>Trypanosomatidae</taxon>
        <taxon>Novymonas</taxon>
    </lineage>
</organism>
<evidence type="ECO:0000256" key="2">
    <source>
        <dbReference type="ARBA" id="ARBA00004123"/>
    </source>
</evidence>
<dbReference type="GO" id="GO:0005634">
    <property type="term" value="C:nucleus"/>
    <property type="evidence" value="ECO:0007669"/>
    <property type="project" value="UniProtKB-SubCell"/>
</dbReference>
<comment type="subcellular location">
    <subcellularLocation>
        <location evidence="2">Nucleus</location>
    </subcellularLocation>
</comment>
<keyword evidence="8" id="KW-0234">DNA repair</keyword>
<dbReference type="GO" id="GO:0046872">
    <property type="term" value="F:metal ion binding"/>
    <property type="evidence" value="ECO:0007669"/>
    <property type="project" value="UniProtKB-KW"/>
</dbReference>
<gene>
    <name evidence="11" type="ORF">NESM_000322200</name>
</gene>
<feature type="region of interest" description="Disordered" evidence="10">
    <location>
        <begin position="544"/>
        <end position="589"/>
    </location>
</feature>
<protein>
    <recommendedName>
        <fullName evidence="13">Endonuclease/exonuclease/phosphatase domain-containing protein</fullName>
    </recommendedName>
</protein>
<evidence type="ECO:0000313" key="12">
    <source>
        <dbReference type="Proteomes" id="UP001430356"/>
    </source>
</evidence>
<dbReference type="GO" id="GO:0003697">
    <property type="term" value="F:single-stranded DNA binding"/>
    <property type="evidence" value="ECO:0007669"/>
    <property type="project" value="TreeGrafter"/>
</dbReference>